<dbReference type="EMBL" id="JANTQA010000026">
    <property type="protein sequence ID" value="KAJ3442709.1"/>
    <property type="molecule type" value="Genomic_DNA"/>
</dbReference>
<feature type="compositionally biased region" description="Polar residues" evidence="1">
    <location>
        <begin position="649"/>
        <end position="664"/>
    </location>
</feature>
<feature type="region of interest" description="Disordered" evidence="1">
    <location>
        <begin position="406"/>
        <end position="429"/>
    </location>
</feature>
<feature type="region of interest" description="Disordered" evidence="1">
    <location>
        <begin position="634"/>
        <end position="666"/>
    </location>
</feature>
<sequence length="856" mass="98787">MSETNNIYFSSIFWDFGKYLYTNCAAGSWVNFDKVTNEFTLTFFDSQDHHNQTVLKHYLYLTKCLLIQNAVMLPCESSYQTQEFELSIVWSKVFLSNFTDAQQTSKLANQILKNSYSNNYSQNDAKEPHVRNRAGMRRRLRPRVLKKTSKGPTKSEHEGTKAAKTIGYLGLQLLKILKDQILTREQLVLLTGFSKQRVCNVLSIYQGLSIIKEDYTNNLLQLDIKQANLLPDLGKYLKHIVKIRRIKRKLAKHVMSLTTKYNNHAKILLTKNNKVDINLSNIILLISSKINTISPNPISIDGGETSLDDFKIQYSGNIVLRLGIPELMEENKQIKRSLLKFYSKDLQKMKKTFFTPNEISKKPETLTLPKIDIKGEKKINDQFLPPLNQLIYPLKNIQKRSANNHHINKKDDNQTIKKSHLNKSQNLKKQNRQVVIIPLGINKQNQKKKYKKKKKKKIRINFKKKRIQQELNFNLQNQNDNKQNLNHIINNNNNNNIIKNNKVQVMNNLVNDKQIPNFNPNNPRNHDNNWMINNVVNNNQMNYLNNNINMIGNKNLQLNQNKLKNFDQQQIFIPKTPTSLPWSPTFPQNQQFFYNMDLNLNNKINGVSNIYSPSNQNNLIPLNQKSNLLPKMKLSTPNSSSSSILPNTNHTIISPNPRIQNIPTSIPLPINQYNGKTSEKEFKQKGNILKNELNQSENQSPLEYSRMTPKIYQQTTPIFGNLSRNYIQPEILNYQQLESNKHLNANTSLSPNIPTPNNQFLMRKPTFNETSSPFLLSPYFGRFQSAMQPISPSGFKNSPSVNPYLSLNMTPTPSGQFQTPFSGLQSLSLTKFPVSSPKEKIEKANTEIYKTSFTKK</sequence>
<feature type="compositionally biased region" description="Basic residues" evidence="1">
    <location>
        <begin position="136"/>
        <end position="149"/>
    </location>
</feature>
<dbReference type="AlphaFoldDB" id="A0AAV7ZL39"/>
<gene>
    <name evidence="2" type="ORF">M0812_12454</name>
</gene>
<comment type="caution">
    <text evidence="2">The sequence shown here is derived from an EMBL/GenBank/DDBJ whole genome shotgun (WGS) entry which is preliminary data.</text>
</comment>
<dbReference type="Proteomes" id="UP001146793">
    <property type="component" value="Unassembled WGS sequence"/>
</dbReference>
<evidence type="ECO:0000313" key="2">
    <source>
        <dbReference type="EMBL" id="KAJ3442709.1"/>
    </source>
</evidence>
<proteinExistence type="predicted"/>
<name>A0AAV7ZL39_9EUKA</name>
<evidence type="ECO:0000256" key="1">
    <source>
        <dbReference type="SAM" id="MobiDB-lite"/>
    </source>
</evidence>
<accession>A0AAV7ZL39</accession>
<feature type="compositionally biased region" description="Low complexity" evidence="1">
    <location>
        <begin position="634"/>
        <end position="648"/>
    </location>
</feature>
<reference evidence="2" key="1">
    <citation type="submission" date="2022-08" db="EMBL/GenBank/DDBJ databases">
        <title>Novel sulphate-reducing endosymbionts in the free-living metamonad Anaeramoeba.</title>
        <authorList>
            <person name="Jerlstrom-Hultqvist J."/>
            <person name="Cepicka I."/>
            <person name="Gallot-Lavallee L."/>
            <person name="Salas-Leiva D."/>
            <person name="Curtis B.A."/>
            <person name="Zahonova K."/>
            <person name="Pipaliya S."/>
            <person name="Dacks J."/>
            <person name="Roger A.J."/>
        </authorList>
    </citation>
    <scope>NUCLEOTIDE SEQUENCE</scope>
    <source>
        <strain evidence="2">Busselton2</strain>
    </source>
</reference>
<organism evidence="2 3">
    <name type="scientific">Anaeramoeba flamelloides</name>
    <dbReference type="NCBI Taxonomy" id="1746091"/>
    <lineage>
        <taxon>Eukaryota</taxon>
        <taxon>Metamonada</taxon>
        <taxon>Anaeramoebidae</taxon>
        <taxon>Anaeramoeba</taxon>
    </lineage>
</organism>
<feature type="region of interest" description="Disordered" evidence="1">
    <location>
        <begin position="136"/>
        <end position="159"/>
    </location>
</feature>
<evidence type="ECO:0000313" key="3">
    <source>
        <dbReference type="Proteomes" id="UP001146793"/>
    </source>
</evidence>
<protein>
    <submittedName>
        <fullName evidence="2">Uncharacterized protein</fullName>
    </submittedName>
</protein>